<dbReference type="RefSeq" id="WP_274200485.1">
    <property type="nucleotide sequence ID" value="NZ_JAQZAO010000004.1"/>
</dbReference>
<dbReference type="EMBL" id="JAQZAO010000004">
    <property type="protein sequence ID" value="MDD7965957.1"/>
    <property type="molecule type" value="Genomic_DNA"/>
</dbReference>
<comment type="caution">
    <text evidence="8">The sequence shown here is derived from an EMBL/GenBank/DDBJ whole genome shotgun (WGS) entry which is preliminary data.</text>
</comment>
<feature type="transmembrane region" description="Helical" evidence="7">
    <location>
        <begin position="28"/>
        <end position="61"/>
    </location>
</feature>
<dbReference type="PANTHER" id="PTHR34584:SF1">
    <property type="entry name" value="NA(+)_H(+) ANTIPORTER SUBUNIT E1"/>
    <property type="match status" value="1"/>
</dbReference>
<evidence type="ECO:0000256" key="6">
    <source>
        <dbReference type="ARBA" id="ARBA00023136"/>
    </source>
</evidence>
<organism evidence="8 9">
    <name type="scientific">Actinomycetospora lemnae</name>
    <dbReference type="NCBI Taxonomy" id="3019891"/>
    <lineage>
        <taxon>Bacteria</taxon>
        <taxon>Bacillati</taxon>
        <taxon>Actinomycetota</taxon>
        <taxon>Actinomycetes</taxon>
        <taxon>Pseudonocardiales</taxon>
        <taxon>Pseudonocardiaceae</taxon>
        <taxon>Actinomycetospora</taxon>
    </lineage>
</organism>
<evidence type="ECO:0000256" key="4">
    <source>
        <dbReference type="ARBA" id="ARBA00022692"/>
    </source>
</evidence>
<protein>
    <submittedName>
        <fullName evidence="8">Na+/H+ antiporter subunit E</fullName>
    </submittedName>
</protein>
<keyword evidence="9" id="KW-1185">Reference proteome</keyword>
<gene>
    <name evidence="8" type="ORF">PGB27_11430</name>
</gene>
<dbReference type="Proteomes" id="UP001300763">
    <property type="component" value="Unassembled WGS sequence"/>
</dbReference>
<keyword evidence="4 7" id="KW-0812">Transmembrane</keyword>
<evidence type="ECO:0000313" key="9">
    <source>
        <dbReference type="Proteomes" id="UP001300763"/>
    </source>
</evidence>
<name>A0ABT5SVD7_9PSEU</name>
<evidence type="ECO:0000256" key="7">
    <source>
        <dbReference type="SAM" id="Phobius"/>
    </source>
</evidence>
<evidence type="ECO:0000256" key="5">
    <source>
        <dbReference type="ARBA" id="ARBA00022989"/>
    </source>
</evidence>
<evidence type="ECO:0000256" key="2">
    <source>
        <dbReference type="ARBA" id="ARBA00006228"/>
    </source>
</evidence>
<keyword evidence="6 7" id="KW-0472">Membrane</keyword>
<proteinExistence type="inferred from homology"/>
<dbReference type="PANTHER" id="PTHR34584">
    <property type="entry name" value="NA(+)/H(+) ANTIPORTER SUBUNIT E1"/>
    <property type="match status" value="1"/>
</dbReference>
<comment type="subcellular location">
    <subcellularLocation>
        <location evidence="1">Cell membrane</location>
        <topology evidence="1">Multi-pass membrane protein</topology>
    </subcellularLocation>
</comment>
<evidence type="ECO:0000256" key="1">
    <source>
        <dbReference type="ARBA" id="ARBA00004651"/>
    </source>
</evidence>
<dbReference type="Pfam" id="PF01899">
    <property type="entry name" value="MNHE"/>
    <property type="match status" value="1"/>
</dbReference>
<dbReference type="NCBIfam" id="NF006521">
    <property type="entry name" value="PRK08965.1-5"/>
    <property type="match status" value="1"/>
</dbReference>
<sequence length="203" mass="21239">MTGAGDRAQGPVPPDTAGLLRRAAPVAWLVLVWVLLWGTFSWANVLGGLVVALVVLTVFPLPPAPGRGWLRPLATLRAVGRFGTDLVVSSLQVAWQSLEALRPGPPIRSSVIAVPLASSSEFVMAVVTELLSLTPGSVVIEVRPEERTLWAHVLGADDDAAVAAFREQVARLEADVVAALGRPAAPVTYAPGTDGHAAHREGS</sequence>
<reference evidence="8 9" key="1">
    <citation type="submission" date="2023-02" db="EMBL/GenBank/DDBJ databases">
        <title>Genome sequencing required for Actinomycetospora new species description.</title>
        <authorList>
            <person name="Saimee Y."/>
            <person name="Duangmal K."/>
        </authorList>
    </citation>
    <scope>NUCLEOTIDE SEQUENCE [LARGE SCALE GENOMIC DNA]</scope>
    <source>
        <strain evidence="8 9">DW7H6</strain>
    </source>
</reference>
<comment type="similarity">
    <text evidence="2">Belongs to the CPA3 antiporters (TC 2.A.63) subunit E family.</text>
</comment>
<evidence type="ECO:0000256" key="3">
    <source>
        <dbReference type="ARBA" id="ARBA00022475"/>
    </source>
</evidence>
<dbReference type="InterPro" id="IPR002758">
    <property type="entry name" value="Cation_antiport_E"/>
</dbReference>
<keyword evidence="5 7" id="KW-1133">Transmembrane helix</keyword>
<keyword evidence="3" id="KW-1003">Cell membrane</keyword>
<evidence type="ECO:0000313" key="8">
    <source>
        <dbReference type="EMBL" id="MDD7965957.1"/>
    </source>
</evidence>
<accession>A0ABT5SVD7</accession>